<dbReference type="AlphaFoldDB" id="A0A1J1E2L1"/>
<dbReference type="GO" id="GO:0036431">
    <property type="term" value="F:dCMP kinase activity"/>
    <property type="evidence" value="ECO:0007669"/>
    <property type="project" value="InterPro"/>
</dbReference>
<proteinExistence type="inferred from homology"/>
<dbReference type="GO" id="GO:0005737">
    <property type="term" value="C:cytoplasm"/>
    <property type="evidence" value="ECO:0007669"/>
    <property type="project" value="UniProtKB-SubCell"/>
</dbReference>
<evidence type="ECO:0000256" key="6">
    <source>
        <dbReference type="ARBA" id="ARBA00047615"/>
    </source>
</evidence>
<dbReference type="SUPFAM" id="SSF52540">
    <property type="entry name" value="P-loop containing nucleoside triphosphate hydrolases"/>
    <property type="match status" value="1"/>
</dbReference>
<evidence type="ECO:0000313" key="11">
    <source>
        <dbReference type="Proteomes" id="UP000242645"/>
    </source>
</evidence>
<gene>
    <name evidence="8 10" type="primary">cmk</name>
    <name evidence="10" type="ORF">RSDT_0160</name>
</gene>
<dbReference type="RefSeq" id="WP_096399216.1">
    <property type="nucleotide sequence ID" value="NZ_AP017368.1"/>
</dbReference>
<dbReference type="HAMAP" id="MF_00238">
    <property type="entry name" value="Cytidyl_kinase_type1"/>
    <property type="match status" value="1"/>
</dbReference>
<dbReference type="Gene3D" id="3.40.50.300">
    <property type="entry name" value="P-loop containing nucleotide triphosphate hydrolases"/>
    <property type="match status" value="1"/>
</dbReference>
<dbReference type="Pfam" id="PF02224">
    <property type="entry name" value="Cytidylate_kin"/>
    <property type="match status" value="1"/>
</dbReference>
<dbReference type="GO" id="GO:0036430">
    <property type="term" value="F:CMP kinase activity"/>
    <property type="evidence" value="ECO:0007669"/>
    <property type="project" value="RHEA"/>
</dbReference>
<feature type="domain" description="Cytidylate kinase" evidence="9">
    <location>
        <begin position="8"/>
        <end position="220"/>
    </location>
</feature>
<dbReference type="NCBIfam" id="TIGR00017">
    <property type="entry name" value="cmk"/>
    <property type="match status" value="1"/>
</dbReference>
<dbReference type="OrthoDB" id="9807434at2"/>
<dbReference type="KEGG" id="dtr:RSDT_0160"/>
<evidence type="ECO:0000256" key="3">
    <source>
        <dbReference type="ARBA" id="ARBA00022741"/>
    </source>
</evidence>
<comment type="catalytic activity">
    <reaction evidence="6 8">
        <text>dCMP + ATP = dCDP + ADP</text>
        <dbReference type="Rhea" id="RHEA:25094"/>
        <dbReference type="ChEBI" id="CHEBI:30616"/>
        <dbReference type="ChEBI" id="CHEBI:57566"/>
        <dbReference type="ChEBI" id="CHEBI:58593"/>
        <dbReference type="ChEBI" id="CHEBI:456216"/>
        <dbReference type="EC" id="2.7.4.25"/>
    </reaction>
</comment>
<keyword evidence="2 8" id="KW-0808">Transferase</keyword>
<accession>A0A1J1E2L1</accession>
<keyword evidence="4 8" id="KW-0418">Kinase</keyword>
<evidence type="ECO:0000256" key="2">
    <source>
        <dbReference type="ARBA" id="ARBA00022679"/>
    </source>
</evidence>
<comment type="subcellular location">
    <subcellularLocation>
        <location evidence="8">Cytoplasm</location>
    </subcellularLocation>
</comment>
<evidence type="ECO:0000256" key="8">
    <source>
        <dbReference type="HAMAP-Rule" id="MF_00238"/>
    </source>
</evidence>
<keyword evidence="5 8" id="KW-0067">ATP-binding</keyword>
<dbReference type="InterPro" id="IPR003136">
    <property type="entry name" value="Cytidylate_kin"/>
</dbReference>
<keyword evidence="11" id="KW-1185">Reference proteome</keyword>
<evidence type="ECO:0000256" key="1">
    <source>
        <dbReference type="ARBA" id="ARBA00009427"/>
    </source>
</evidence>
<dbReference type="InterPro" id="IPR011994">
    <property type="entry name" value="Cytidylate_kinase_dom"/>
</dbReference>
<evidence type="ECO:0000256" key="4">
    <source>
        <dbReference type="ARBA" id="ARBA00022777"/>
    </source>
</evidence>
<evidence type="ECO:0000313" key="10">
    <source>
        <dbReference type="EMBL" id="BAV91672.1"/>
    </source>
</evidence>
<evidence type="ECO:0000259" key="9">
    <source>
        <dbReference type="Pfam" id="PF02224"/>
    </source>
</evidence>
<sequence length="241" mass="26474">MNEHLPVVTLDGPAGVGKTTLARHMAESLALAYLDTGSMFRCLALKLGPDAELLPETDLRGRCAEWTFSIMGKGRAAALYCNGRPVGDEVRAEEVGMLAARIATVPAVREVLKTAQRKMGETAPLVAEGRDMGLVVFPDAKFKFFLDATSEVRAKRRLRELEQRGEQVDPARLTEQILRRDDLDRNRVTAPLRPAEDALLVDTSRLNIDEVLAVMLRHIDEHGGARSLDCHRAAGASPVRQ</sequence>
<name>A0A1J1E2L1_9BACT</name>
<dbReference type="Proteomes" id="UP000242645">
    <property type="component" value="Chromosome"/>
</dbReference>
<dbReference type="CDD" id="cd02020">
    <property type="entry name" value="CMPK"/>
    <property type="match status" value="1"/>
</dbReference>
<protein>
    <recommendedName>
        <fullName evidence="8">Cytidylate kinase</fullName>
        <shortName evidence="8">CK</shortName>
        <ecNumber evidence="8">2.7.4.25</ecNumber>
    </recommendedName>
    <alternativeName>
        <fullName evidence="8">Cytidine monophosphate kinase</fullName>
        <shortName evidence="8">CMP kinase</shortName>
    </alternativeName>
</protein>
<dbReference type="GO" id="GO:0006220">
    <property type="term" value="P:pyrimidine nucleotide metabolic process"/>
    <property type="evidence" value="ECO:0007669"/>
    <property type="project" value="UniProtKB-UniRule"/>
</dbReference>
<comment type="catalytic activity">
    <reaction evidence="7 8">
        <text>CMP + ATP = CDP + ADP</text>
        <dbReference type="Rhea" id="RHEA:11600"/>
        <dbReference type="ChEBI" id="CHEBI:30616"/>
        <dbReference type="ChEBI" id="CHEBI:58069"/>
        <dbReference type="ChEBI" id="CHEBI:60377"/>
        <dbReference type="ChEBI" id="CHEBI:456216"/>
        <dbReference type="EC" id="2.7.4.25"/>
    </reaction>
</comment>
<evidence type="ECO:0000256" key="7">
    <source>
        <dbReference type="ARBA" id="ARBA00048478"/>
    </source>
</evidence>
<reference evidence="10 11" key="1">
    <citation type="journal article" date="2017" name="ISME J.">
        <title>Genome of 'Ca. Desulfovibrio trichonymphae', an H2-oxidizing bacterium in a tripartite symbiotic system within a protist cell in the termite gut.</title>
        <authorList>
            <person name="Kuwahara H."/>
            <person name="Yuki M."/>
            <person name="Izawa K."/>
            <person name="Ohkuma M."/>
            <person name="Hongoh Y."/>
        </authorList>
    </citation>
    <scope>NUCLEOTIDE SEQUENCE [LARGE SCALE GENOMIC DNA]</scope>
    <source>
        <strain evidence="10 11">Rs-N31</strain>
    </source>
</reference>
<dbReference type="EMBL" id="AP017368">
    <property type="protein sequence ID" value="BAV91672.1"/>
    <property type="molecule type" value="Genomic_DNA"/>
</dbReference>
<dbReference type="InterPro" id="IPR027417">
    <property type="entry name" value="P-loop_NTPase"/>
</dbReference>
<organism evidence="10 11">
    <name type="scientific">Candidatus Desulfovibrio trichonymphae</name>
    <dbReference type="NCBI Taxonomy" id="1725232"/>
    <lineage>
        <taxon>Bacteria</taxon>
        <taxon>Pseudomonadati</taxon>
        <taxon>Thermodesulfobacteriota</taxon>
        <taxon>Desulfovibrionia</taxon>
        <taxon>Desulfovibrionales</taxon>
        <taxon>Desulfovibrionaceae</taxon>
        <taxon>Desulfovibrio</taxon>
    </lineage>
</organism>
<evidence type="ECO:0000256" key="5">
    <source>
        <dbReference type="ARBA" id="ARBA00022840"/>
    </source>
</evidence>
<comment type="similarity">
    <text evidence="1 8">Belongs to the cytidylate kinase family. Type 1 subfamily.</text>
</comment>
<dbReference type="GO" id="GO:0005524">
    <property type="term" value="F:ATP binding"/>
    <property type="evidence" value="ECO:0007669"/>
    <property type="project" value="UniProtKB-UniRule"/>
</dbReference>
<dbReference type="EC" id="2.7.4.25" evidence="8"/>
<keyword evidence="3 8" id="KW-0547">Nucleotide-binding</keyword>
<keyword evidence="8" id="KW-0963">Cytoplasm</keyword>
<feature type="binding site" evidence="8">
    <location>
        <begin position="12"/>
        <end position="20"/>
    </location>
    <ligand>
        <name>ATP</name>
        <dbReference type="ChEBI" id="CHEBI:30616"/>
    </ligand>
</feature>